<accession>A0AAX1UQV8</accession>
<dbReference type="InterPro" id="IPR045519">
    <property type="entry name" value="DUF6476"/>
</dbReference>
<feature type="transmembrane region" description="Helical" evidence="1">
    <location>
        <begin position="20"/>
        <end position="41"/>
    </location>
</feature>
<proteinExistence type="predicted"/>
<evidence type="ECO:0000313" key="3">
    <source>
        <dbReference type="Proteomes" id="UP000266305"/>
    </source>
</evidence>
<name>A0AAX1UQV8_CERSP</name>
<protein>
    <submittedName>
        <fullName evidence="2">Uncharacterized protein</fullName>
    </submittedName>
</protein>
<evidence type="ECO:0000313" key="2">
    <source>
        <dbReference type="EMBL" id="RHZ97999.1"/>
    </source>
</evidence>
<evidence type="ECO:0000256" key="1">
    <source>
        <dbReference type="SAM" id="Phobius"/>
    </source>
</evidence>
<dbReference type="EMBL" id="QWGP01000002">
    <property type="protein sequence ID" value="RHZ97999.1"/>
    <property type="molecule type" value="Genomic_DNA"/>
</dbReference>
<keyword evidence="1" id="KW-1133">Transmembrane helix</keyword>
<dbReference type="GeneID" id="67446169"/>
<dbReference type="Pfam" id="PF20082">
    <property type="entry name" value="DUF6476"/>
    <property type="match status" value="1"/>
</dbReference>
<sequence>MQQAPQPEGRLPPSLRFLKGLVIVLMLTLIVGVITVVSVIVTRMPTSLATADLALPESLALPEGTRAEAFTQGRDWLGVVTEDGRILIFERDGRLRQEVKLAPAQP</sequence>
<comment type="caution">
    <text evidence="2">The sequence shown here is derived from an EMBL/GenBank/DDBJ whole genome shotgun (WGS) entry which is preliminary data.</text>
</comment>
<reference evidence="2 3" key="1">
    <citation type="submission" date="2018-08" db="EMBL/GenBank/DDBJ databases">
        <title>Draft genome sequence of Rhodobacter sphaeroides FY.</title>
        <authorList>
            <person name="Rayyan A."/>
            <person name="Meyer T.E."/>
            <person name="Kyndt J.A."/>
        </authorList>
    </citation>
    <scope>NUCLEOTIDE SEQUENCE [LARGE SCALE GENOMIC DNA]</scope>
    <source>
        <strain evidence="2 3">FY</strain>
    </source>
</reference>
<keyword evidence="1" id="KW-0472">Membrane</keyword>
<dbReference type="RefSeq" id="WP_002719562.1">
    <property type="nucleotide sequence ID" value="NZ_BJXO01000003.1"/>
</dbReference>
<dbReference type="Proteomes" id="UP000266305">
    <property type="component" value="Unassembled WGS sequence"/>
</dbReference>
<gene>
    <name evidence="2" type="ORF">D1114_01960</name>
</gene>
<organism evidence="2 3">
    <name type="scientific">Cereibacter sphaeroides</name>
    <name type="common">Rhodobacter sphaeroides</name>
    <dbReference type="NCBI Taxonomy" id="1063"/>
    <lineage>
        <taxon>Bacteria</taxon>
        <taxon>Pseudomonadati</taxon>
        <taxon>Pseudomonadota</taxon>
        <taxon>Alphaproteobacteria</taxon>
        <taxon>Rhodobacterales</taxon>
        <taxon>Paracoccaceae</taxon>
        <taxon>Cereibacter</taxon>
    </lineage>
</organism>
<keyword evidence="1" id="KW-0812">Transmembrane</keyword>
<dbReference type="AlphaFoldDB" id="A0AAX1UQV8"/>